<feature type="compositionally biased region" description="Basic residues" evidence="1">
    <location>
        <begin position="657"/>
        <end position="666"/>
    </location>
</feature>
<feature type="compositionally biased region" description="Basic residues" evidence="1">
    <location>
        <begin position="690"/>
        <end position="723"/>
    </location>
</feature>
<dbReference type="Proteomes" id="UP000815325">
    <property type="component" value="Unassembled WGS sequence"/>
</dbReference>
<name>A0ABQ7H673_DUNSA</name>
<sequence length="840" mass="91736">MAPLVDTTSYLEAKTWLITSVSNLPDVPASVRLQALAPYLKFAAAQHTSASQQGGQGSRRSSSRKGADRKMKRSSSRSRSRSRSKSRGRKSGGRKREGGRSGRARSRSRSKDRSRSRSRGCDSGSRKQEGGRSGRARSRSRSRDRSRSRSRSTESANDDHRFSASPSPPSSPRPPSDEAPPPNLIVHQLLLLLLEQRRVEVARLLARQPLLFRDFFVGSDLRIMMWFSHFSMSGMTGFKYGAFALAHYALAHRDEAWQYIVWEGKHAQAPVSVATKTHYFCEINVLATVRNFAEHCPSFWSSEQLLKTFTKGGEIIQLDPPYFAKVLYGILCRDPHSSGGLSSRAQDLLEDFVCQESWQLLSHRLLSLMGDDELLELVSNVSMAATLKLVPGVGAPTYAGYKDGPAFIAELEQLAGPHGWQDLRDLTLSGGPHWVSLPHLVLTHALANHRGKLQGMLQAEEDLHAKLEEVESIALHLHGFSSRHGRPFCGYQAPVQEHHHLLASLRPPALSASSRQLLALEAWTLRLALVHASRVPVTALLPVSTTLASDASRSDQGSLLASDASRSDQGSLLASDASRSDRGSLLEATLHSLGGTCKPCRASAGVSMPAAAGASHRPASSQRVAALSGQGGVGVYDLLPSSSSSSSEENEDSDRASRHRKRRHKEKASYELLSSSDGGGSSDEGEQERRRSKRKASKEKRKKHKQGKKSKKRKKAEKKRRRSPSSSRSSRSEESERGAVRDAHAVGSSRPSHRMGSRENISDEDMHEAASIGNGRSQGLGQLAASLFEVHLPTFSVASGSRHGWQQGRSIHATGTAQDIADLLACAAAKHWLQASLMIR</sequence>
<feature type="compositionally biased region" description="Pro residues" evidence="1">
    <location>
        <begin position="166"/>
        <end position="181"/>
    </location>
</feature>
<feature type="region of interest" description="Disordered" evidence="1">
    <location>
        <begin position="636"/>
        <end position="761"/>
    </location>
</feature>
<dbReference type="PANTHER" id="PTHR37766:SF1">
    <property type="entry name" value="OS01G0897100 PROTEIN"/>
    <property type="match status" value="1"/>
</dbReference>
<evidence type="ECO:0000313" key="3">
    <source>
        <dbReference type="Proteomes" id="UP000815325"/>
    </source>
</evidence>
<reference evidence="2" key="1">
    <citation type="submission" date="2017-08" db="EMBL/GenBank/DDBJ databases">
        <authorList>
            <person name="Polle J.E."/>
            <person name="Barry K."/>
            <person name="Cushman J."/>
            <person name="Schmutz J."/>
            <person name="Tran D."/>
            <person name="Hathwaick L.T."/>
            <person name="Yim W.C."/>
            <person name="Jenkins J."/>
            <person name="Mckie-Krisberg Z.M."/>
            <person name="Prochnik S."/>
            <person name="Lindquist E."/>
            <person name="Dockter R.B."/>
            <person name="Adam C."/>
            <person name="Molina H."/>
            <person name="Bunkerborg J."/>
            <person name="Jin E."/>
            <person name="Buchheim M."/>
            <person name="Magnuson J."/>
        </authorList>
    </citation>
    <scope>NUCLEOTIDE SEQUENCE</scope>
    <source>
        <strain evidence="2">CCAP 19/18</strain>
    </source>
</reference>
<protein>
    <submittedName>
        <fullName evidence="2">Uncharacterized protein</fullName>
    </submittedName>
</protein>
<dbReference type="PANTHER" id="PTHR37766">
    <property type="entry name" value="OS01G0897100 PROTEIN"/>
    <property type="match status" value="1"/>
</dbReference>
<keyword evidence="3" id="KW-1185">Reference proteome</keyword>
<accession>A0ABQ7H673</accession>
<evidence type="ECO:0000313" key="2">
    <source>
        <dbReference type="EMBL" id="KAF5842347.1"/>
    </source>
</evidence>
<gene>
    <name evidence="2" type="ORF">DUNSADRAFT_7661</name>
</gene>
<feature type="compositionally biased region" description="Basic residues" evidence="1">
    <location>
        <begin position="70"/>
        <end position="93"/>
    </location>
</feature>
<dbReference type="EMBL" id="MU069463">
    <property type="protein sequence ID" value="KAF5842347.1"/>
    <property type="molecule type" value="Genomic_DNA"/>
</dbReference>
<proteinExistence type="predicted"/>
<feature type="compositionally biased region" description="Basic and acidic residues" evidence="1">
    <location>
        <begin position="730"/>
        <end position="744"/>
    </location>
</feature>
<feature type="region of interest" description="Disordered" evidence="1">
    <location>
        <begin position="48"/>
        <end position="181"/>
    </location>
</feature>
<organism evidence="2 3">
    <name type="scientific">Dunaliella salina</name>
    <name type="common">Green alga</name>
    <name type="synonym">Protococcus salinus</name>
    <dbReference type="NCBI Taxonomy" id="3046"/>
    <lineage>
        <taxon>Eukaryota</taxon>
        <taxon>Viridiplantae</taxon>
        <taxon>Chlorophyta</taxon>
        <taxon>core chlorophytes</taxon>
        <taxon>Chlorophyceae</taxon>
        <taxon>CS clade</taxon>
        <taxon>Chlamydomonadales</taxon>
        <taxon>Dunaliellaceae</taxon>
        <taxon>Dunaliella</taxon>
    </lineage>
</organism>
<comment type="caution">
    <text evidence="2">The sequence shown here is derived from an EMBL/GenBank/DDBJ whole genome shotgun (WGS) entry which is preliminary data.</text>
</comment>
<evidence type="ECO:0000256" key="1">
    <source>
        <dbReference type="SAM" id="MobiDB-lite"/>
    </source>
</evidence>